<protein>
    <submittedName>
        <fullName evidence="1">Uncharacterized protein</fullName>
    </submittedName>
</protein>
<feature type="non-terminal residue" evidence="1">
    <location>
        <position position="1"/>
    </location>
</feature>
<proteinExistence type="predicted"/>
<organism evidence="1">
    <name type="scientific">Tanacetum cinerariifolium</name>
    <name type="common">Dalmatian daisy</name>
    <name type="synonym">Chrysanthemum cinerariifolium</name>
    <dbReference type="NCBI Taxonomy" id="118510"/>
    <lineage>
        <taxon>Eukaryota</taxon>
        <taxon>Viridiplantae</taxon>
        <taxon>Streptophyta</taxon>
        <taxon>Embryophyta</taxon>
        <taxon>Tracheophyta</taxon>
        <taxon>Spermatophyta</taxon>
        <taxon>Magnoliopsida</taxon>
        <taxon>eudicotyledons</taxon>
        <taxon>Gunneridae</taxon>
        <taxon>Pentapetalae</taxon>
        <taxon>asterids</taxon>
        <taxon>campanulids</taxon>
        <taxon>Asterales</taxon>
        <taxon>Asteraceae</taxon>
        <taxon>Asteroideae</taxon>
        <taxon>Anthemideae</taxon>
        <taxon>Anthemidinae</taxon>
        <taxon>Tanacetum</taxon>
    </lineage>
</organism>
<reference evidence="1" key="1">
    <citation type="journal article" date="2019" name="Sci. Rep.">
        <title>Draft genome of Tanacetum cinerariifolium, the natural source of mosquito coil.</title>
        <authorList>
            <person name="Yamashiro T."/>
            <person name="Shiraishi A."/>
            <person name="Satake H."/>
            <person name="Nakayama K."/>
        </authorList>
    </citation>
    <scope>NUCLEOTIDE SEQUENCE</scope>
</reference>
<dbReference type="AlphaFoldDB" id="A0A699V2T5"/>
<dbReference type="EMBL" id="BKCJ011382145">
    <property type="protein sequence ID" value="GFD28078.1"/>
    <property type="molecule type" value="Genomic_DNA"/>
</dbReference>
<name>A0A699V2T5_TANCI</name>
<accession>A0A699V2T5</accession>
<sequence length="93" mass="10120">SDWLGADDKLVLGPGIERLAGLSDSLLAARPAGNGERARFYRLALDIWLCRRCHPAQPVYWRWYCVSGGIRAHAVAAAGQNSGRNAKRVASSK</sequence>
<evidence type="ECO:0000313" key="1">
    <source>
        <dbReference type="EMBL" id="GFD28078.1"/>
    </source>
</evidence>
<gene>
    <name evidence="1" type="ORF">Tci_900047</name>
</gene>
<comment type="caution">
    <text evidence="1">The sequence shown here is derived from an EMBL/GenBank/DDBJ whole genome shotgun (WGS) entry which is preliminary data.</text>
</comment>